<name>A0A540VHA7_9GAMM</name>
<feature type="transmembrane region" description="Helical" evidence="4">
    <location>
        <begin position="12"/>
        <end position="32"/>
    </location>
</feature>
<sequence length="147" mass="15578">MQQRNQKGFTLIELMIVVAIIGILAAIALPAYQNFTKRAQVTEGISLASEARVLVAENAFQGVDPLDRGWTAPNATDLVSGIAVDGTNGEITITFTSRVDPTNNTLIYTPQTGGGAISAGTAIDEEVDWICTDGSLPQNVRPAECRS</sequence>
<dbReference type="GO" id="GO:0009289">
    <property type="term" value="C:pilus"/>
    <property type="evidence" value="ECO:0007669"/>
    <property type="project" value="InterPro"/>
</dbReference>
<gene>
    <name evidence="5" type="ORF">FKY71_16835</name>
</gene>
<keyword evidence="4" id="KW-0472">Membrane</keyword>
<dbReference type="InterPro" id="IPR001082">
    <property type="entry name" value="Pilin"/>
</dbReference>
<accession>A0A540VHA7</accession>
<dbReference type="NCBIfam" id="TIGR02532">
    <property type="entry name" value="IV_pilin_GFxxxE"/>
    <property type="match status" value="1"/>
</dbReference>
<evidence type="ECO:0000256" key="4">
    <source>
        <dbReference type="SAM" id="Phobius"/>
    </source>
</evidence>
<dbReference type="EMBL" id="VIFK01000357">
    <property type="protein sequence ID" value="TQE96071.1"/>
    <property type="molecule type" value="Genomic_DNA"/>
</dbReference>
<dbReference type="PANTHER" id="PTHR30093">
    <property type="entry name" value="GENERAL SECRETION PATHWAY PROTEIN G"/>
    <property type="match status" value="1"/>
</dbReference>
<evidence type="ECO:0000256" key="1">
    <source>
        <dbReference type="ARBA" id="ARBA00005233"/>
    </source>
</evidence>
<dbReference type="GO" id="GO:0007155">
    <property type="term" value="P:cell adhesion"/>
    <property type="evidence" value="ECO:0007669"/>
    <property type="project" value="InterPro"/>
</dbReference>
<evidence type="ECO:0000256" key="2">
    <source>
        <dbReference type="ARBA" id="ARBA00022481"/>
    </source>
</evidence>
<comment type="similarity">
    <text evidence="1 3">Belongs to the N-Me-Phe pilin family.</text>
</comment>
<protein>
    <submittedName>
        <fullName evidence="5">Pilin</fullName>
    </submittedName>
</protein>
<evidence type="ECO:0000313" key="5">
    <source>
        <dbReference type="EMBL" id="TQE96071.1"/>
    </source>
</evidence>
<dbReference type="Pfam" id="PF00114">
    <property type="entry name" value="Pilin"/>
    <property type="match status" value="1"/>
</dbReference>
<keyword evidence="4" id="KW-0812">Transmembrane</keyword>
<dbReference type="AlphaFoldDB" id="A0A540VHA7"/>
<dbReference type="PANTHER" id="PTHR30093:SF34">
    <property type="entry name" value="PREPILIN PEPTIDASE-DEPENDENT PROTEIN D"/>
    <property type="match status" value="1"/>
</dbReference>
<dbReference type="PROSITE" id="PS00409">
    <property type="entry name" value="PROKAR_NTER_METHYL"/>
    <property type="match status" value="1"/>
</dbReference>
<dbReference type="Gene3D" id="3.30.700.10">
    <property type="entry name" value="Glycoprotein, Type 4 Pilin"/>
    <property type="match status" value="1"/>
</dbReference>
<keyword evidence="3" id="KW-0281">Fimbrium</keyword>
<dbReference type="Proteomes" id="UP000315400">
    <property type="component" value="Unassembled WGS sequence"/>
</dbReference>
<evidence type="ECO:0000256" key="3">
    <source>
        <dbReference type="RuleBase" id="RU000389"/>
    </source>
</evidence>
<evidence type="ECO:0000313" key="6">
    <source>
        <dbReference type="Proteomes" id="UP000315400"/>
    </source>
</evidence>
<proteinExistence type="inferred from homology"/>
<dbReference type="InterPro" id="IPR045584">
    <property type="entry name" value="Pilin-like"/>
</dbReference>
<reference evidence="5 6" key="1">
    <citation type="submission" date="2019-06" db="EMBL/GenBank/DDBJ databases">
        <title>Metagenome assembled Genome of Spiribacter salinus SL48-SHIP from the microbial mat of Salt Lake 48 (Novosibirsk region, Russia).</title>
        <authorList>
            <person name="Shipova A."/>
            <person name="Rozanov A.S."/>
            <person name="Bryanskaya A.V."/>
            <person name="Peltek S.E."/>
        </authorList>
    </citation>
    <scope>NUCLEOTIDE SEQUENCE [LARGE SCALE GENOMIC DNA]</scope>
    <source>
        <strain evidence="5">SL48-SHIP-2</strain>
    </source>
</reference>
<keyword evidence="4" id="KW-1133">Transmembrane helix</keyword>
<dbReference type="SUPFAM" id="SSF54523">
    <property type="entry name" value="Pili subunits"/>
    <property type="match status" value="1"/>
</dbReference>
<organism evidence="5 6">
    <name type="scientific">Spiribacter salinus</name>
    <dbReference type="NCBI Taxonomy" id="1335746"/>
    <lineage>
        <taxon>Bacteria</taxon>
        <taxon>Pseudomonadati</taxon>
        <taxon>Pseudomonadota</taxon>
        <taxon>Gammaproteobacteria</taxon>
        <taxon>Chromatiales</taxon>
        <taxon>Ectothiorhodospiraceae</taxon>
        <taxon>Spiribacter</taxon>
    </lineage>
</organism>
<comment type="caution">
    <text evidence="5">The sequence shown here is derived from an EMBL/GenBank/DDBJ whole genome shotgun (WGS) entry which is preliminary data.</text>
</comment>
<dbReference type="Pfam" id="PF07963">
    <property type="entry name" value="N_methyl"/>
    <property type="match status" value="1"/>
</dbReference>
<dbReference type="InterPro" id="IPR012902">
    <property type="entry name" value="N_methyl_site"/>
</dbReference>
<keyword evidence="2" id="KW-0488">Methylation</keyword>